<dbReference type="Proteomes" id="UP000054321">
    <property type="component" value="Unassembled WGS sequence"/>
</dbReference>
<dbReference type="PANTHER" id="PTHR35519:SF2">
    <property type="entry name" value="PH DOMAIN PROTEIN"/>
    <property type="match status" value="1"/>
</dbReference>
<gene>
    <name evidence="2" type="ORF">OIDMADRAFT_137624</name>
</gene>
<dbReference type="InterPro" id="IPR025187">
    <property type="entry name" value="DUF4112"/>
</dbReference>
<evidence type="ECO:0000256" key="1">
    <source>
        <dbReference type="SAM" id="Phobius"/>
    </source>
</evidence>
<evidence type="ECO:0008006" key="4">
    <source>
        <dbReference type="Google" id="ProtNLM"/>
    </source>
</evidence>
<name>A0A0C3GBF4_OIDMZ</name>
<proteinExistence type="predicted"/>
<dbReference type="HOGENOM" id="CLU_116315_3_0_1"/>
<accession>A0A0C3GBF4</accession>
<keyword evidence="1" id="KW-0472">Membrane</keyword>
<keyword evidence="1" id="KW-1133">Transmembrane helix</keyword>
<dbReference type="OrthoDB" id="3535368at2759"/>
<reference evidence="3" key="2">
    <citation type="submission" date="2015-01" db="EMBL/GenBank/DDBJ databases">
        <title>Evolutionary Origins and Diversification of the Mycorrhizal Mutualists.</title>
        <authorList>
            <consortium name="DOE Joint Genome Institute"/>
            <consortium name="Mycorrhizal Genomics Consortium"/>
            <person name="Kohler A."/>
            <person name="Kuo A."/>
            <person name="Nagy L.G."/>
            <person name="Floudas D."/>
            <person name="Copeland A."/>
            <person name="Barry K.W."/>
            <person name="Cichocki N."/>
            <person name="Veneault-Fourrey C."/>
            <person name="LaButti K."/>
            <person name="Lindquist E.A."/>
            <person name="Lipzen A."/>
            <person name="Lundell T."/>
            <person name="Morin E."/>
            <person name="Murat C."/>
            <person name="Riley R."/>
            <person name="Ohm R."/>
            <person name="Sun H."/>
            <person name="Tunlid A."/>
            <person name="Henrissat B."/>
            <person name="Grigoriev I.V."/>
            <person name="Hibbett D.S."/>
            <person name="Martin F."/>
        </authorList>
    </citation>
    <scope>NUCLEOTIDE SEQUENCE [LARGE SCALE GENOMIC DNA]</scope>
    <source>
        <strain evidence="3">Zn</strain>
    </source>
</reference>
<dbReference type="InParanoid" id="A0A0C3GBF4"/>
<feature type="transmembrane region" description="Helical" evidence="1">
    <location>
        <begin position="89"/>
        <end position="111"/>
    </location>
</feature>
<protein>
    <recommendedName>
        <fullName evidence="4">DUF4112 domain-containing protein</fullName>
    </recommendedName>
</protein>
<evidence type="ECO:0000313" key="2">
    <source>
        <dbReference type="EMBL" id="KIM93515.1"/>
    </source>
</evidence>
<organism evidence="2 3">
    <name type="scientific">Oidiodendron maius (strain Zn)</name>
    <dbReference type="NCBI Taxonomy" id="913774"/>
    <lineage>
        <taxon>Eukaryota</taxon>
        <taxon>Fungi</taxon>
        <taxon>Dikarya</taxon>
        <taxon>Ascomycota</taxon>
        <taxon>Pezizomycotina</taxon>
        <taxon>Leotiomycetes</taxon>
        <taxon>Leotiomycetes incertae sedis</taxon>
        <taxon>Myxotrichaceae</taxon>
        <taxon>Oidiodendron</taxon>
    </lineage>
</organism>
<feature type="non-terminal residue" evidence="2">
    <location>
        <position position="1"/>
    </location>
</feature>
<dbReference type="EMBL" id="KN832894">
    <property type="protein sequence ID" value="KIM93515.1"/>
    <property type="molecule type" value="Genomic_DNA"/>
</dbReference>
<keyword evidence="3" id="KW-1185">Reference proteome</keyword>
<dbReference type="PANTHER" id="PTHR35519">
    <property type="entry name" value="MEMBRANE PROTEINS"/>
    <property type="match status" value="1"/>
</dbReference>
<dbReference type="STRING" id="913774.A0A0C3GBF4"/>
<reference evidence="2 3" key="1">
    <citation type="submission" date="2014-04" db="EMBL/GenBank/DDBJ databases">
        <authorList>
            <consortium name="DOE Joint Genome Institute"/>
            <person name="Kuo A."/>
            <person name="Martino E."/>
            <person name="Perotto S."/>
            <person name="Kohler A."/>
            <person name="Nagy L.G."/>
            <person name="Floudas D."/>
            <person name="Copeland A."/>
            <person name="Barry K.W."/>
            <person name="Cichocki N."/>
            <person name="Veneault-Fourrey C."/>
            <person name="LaButti K."/>
            <person name="Lindquist E.A."/>
            <person name="Lipzen A."/>
            <person name="Lundell T."/>
            <person name="Morin E."/>
            <person name="Murat C."/>
            <person name="Sun H."/>
            <person name="Tunlid A."/>
            <person name="Henrissat B."/>
            <person name="Grigoriev I.V."/>
            <person name="Hibbett D.S."/>
            <person name="Martin F."/>
            <person name="Nordberg H.P."/>
            <person name="Cantor M.N."/>
            <person name="Hua S.X."/>
        </authorList>
    </citation>
    <scope>NUCLEOTIDE SEQUENCE [LARGE SCALE GENOMIC DNA]</scope>
    <source>
        <strain evidence="2 3">Zn</strain>
    </source>
</reference>
<dbReference type="AlphaFoldDB" id="A0A0C3GBF4"/>
<evidence type="ECO:0000313" key="3">
    <source>
        <dbReference type="Proteomes" id="UP000054321"/>
    </source>
</evidence>
<dbReference type="Pfam" id="PF13430">
    <property type="entry name" value="DUF4112"/>
    <property type="match status" value="1"/>
</dbReference>
<keyword evidence="1" id="KW-0812">Transmembrane</keyword>
<sequence>KYTGESRREYLARTSKHDSEIVMRVKARAHYLDAGLFSCCGIKFGLSSVIGFIPIIGDIINVSMAIVVLRTCWQVKGGIPFSMTIQMCFNIFIDFAIGLVPLIGDMLVVLYRANMQNATLLENYIRRKAVSEESGGISPQWWQV</sequence>